<gene>
    <name evidence="1" type="ORF">DHEL01_v206346</name>
</gene>
<organism evidence="1 2">
    <name type="scientific">Diaporthe helianthi</name>
    <dbReference type="NCBI Taxonomy" id="158607"/>
    <lineage>
        <taxon>Eukaryota</taxon>
        <taxon>Fungi</taxon>
        <taxon>Dikarya</taxon>
        <taxon>Ascomycota</taxon>
        <taxon>Pezizomycotina</taxon>
        <taxon>Sordariomycetes</taxon>
        <taxon>Sordariomycetidae</taxon>
        <taxon>Diaporthales</taxon>
        <taxon>Diaporthaceae</taxon>
        <taxon>Diaporthe</taxon>
    </lineage>
</organism>
<protein>
    <submittedName>
        <fullName evidence="1">Uncharacterized protein</fullName>
    </submittedName>
</protein>
<dbReference type="OrthoDB" id="5339038at2759"/>
<comment type="caution">
    <text evidence="1">The sequence shown here is derived from an EMBL/GenBank/DDBJ whole genome shotgun (WGS) entry which is preliminary data.</text>
</comment>
<name>A0A2P5HYD1_DIAHE</name>
<reference evidence="1" key="1">
    <citation type="submission" date="2017-09" db="EMBL/GenBank/DDBJ databases">
        <title>Polyketide synthases of a Diaporthe helianthi virulent isolate.</title>
        <authorList>
            <person name="Baroncelli R."/>
        </authorList>
    </citation>
    <scope>NUCLEOTIDE SEQUENCE [LARGE SCALE GENOMIC DNA]</scope>
    <source>
        <strain evidence="1">7/96</strain>
    </source>
</reference>
<keyword evidence="2" id="KW-1185">Reference proteome</keyword>
<dbReference type="EMBL" id="MAVT02000510">
    <property type="protein sequence ID" value="POS75258.1"/>
    <property type="molecule type" value="Genomic_DNA"/>
</dbReference>
<dbReference type="AlphaFoldDB" id="A0A2P5HYD1"/>
<evidence type="ECO:0000313" key="2">
    <source>
        <dbReference type="Proteomes" id="UP000094444"/>
    </source>
</evidence>
<dbReference type="InParanoid" id="A0A2P5HYD1"/>
<accession>A0A2P5HYD1</accession>
<dbReference type="Proteomes" id="UP000094444">
    <property type="component" value="Unassembled WGS sequence"/>
</dbReference>
<evidence type="ECO:0000313" key="1">
    <source>
        <dbReference type="EMBL" id="POS75258.1"/>
    </source>
</evidence>
<sequence>MLAELRLCGIKQIVDETTQKVGFHRSDLSSTVLIERWLRTRTASGKIFSESELIDMVNDHRKIWRYRKESTIPDRVAEAGKPKTQAIDGENWLVISAKDELIMVREELKLESTKDLNYTSMSVGFLKLFDRIEERLKNARNPVYVKAFENQPPDKTMSARVSMVLDAMSQRNQQCLEVMAEEIQMSQGNGGGHPELKT</sequence>
<proteinExistence type="predicted"/>